<evidence type="ECO:0000313" key="1">
    <source>
        <dbReference type="EMBL" id="MBC8431276.1"/>
    </source>
</evidence>
<evidence type="ECO:0000313" key="2">
    <source>
        <dbReference type="Proteomes" id="UP000605201"/>
    </source>
</evidence>
<accession>A0A8J6NZJ2</accession>
<reference evidence="1 2" key="1">
    <citation type="submission" date="2020-08" db="EMBL/GenBank/DDBJ databases">
        <title>Bridging the membrane lipid divide: bacteria of the FCB group superphylum have the potential to synthesize archaeal ether lipids.</title>
        <authorList>
            <person name="Villanueva L."/>
            <person name="Von Meijenfeldt F.A.B."/>
            <person name="Westbye A.B."/>
            <person name="Yadav S."/>
            <person name="Hopmans E.C."/>
            <person name="Dutilh B.E."/>
            <person name="Sinninghe Damste J.S."/>
        </authorList>
    </citation>
    <scope>NUCLEOTIDE SEQUENCE [LARGE SCALE GENOMIC DNA]</scope>
    <source>
        <strain evidence="1">NIOZ-UU17</strain>
    </source>
</reference>
<protein>
    <submittedName>
        <fullName evidence="1">Uncharacterized protein</fullName>
    </submittedName>
</protein>
<gene>
    <name evidence="1" type="ORF">H8D96_05095</name>
</gene>
<dbReference type="AlphaFoldDB" id="A0A8J6NZJ2"/>
<proteinExistence type="predicted"/>
<comment type="caution">
    <text evidence="1">The sequence shown here is derived from an EMBL/GenBank/DDBJ whole genome shotgun (WGS) entry which is preliminary data.</text>
</comment>
<name>A0A8J6NZJ2_9BACT</name>
<dbReference type="EMBL" id="JACNIG010000127">
    <property type="protein sequence ID" value="MBC8431276.1"/>
    <property type="molecule type" value="Genomic_DNA"/>
</dbReference>
<sequence length="205" mass="23430">MGNDDKKKPATGFSLPLASTSKLKGKQSVRATFRLSEGCIEAIGIVANQMGIKQKSLFDHLAEDIKILESIAHEIKNATFNQHNRIQKTFVISRRSLSSFDEISTSFNAPRDALVELSIQRLLPIIERERKKHEKRKDFFTKINRHYKEGEKILNAIRKQLGDDDPIINKFEMVMSSYESAKSNIEAFIDRSRGIEKFDSDDMNP</sequence>
<organism evidence="1 2">
    <name type="scientific">Candidatus Desulfatibia vada</name>
    <dbReference type="NCBI Taxonomy" id="2841696"/>
    <lineage>
        <taxon>Bacteria</taxon>
        <taxon>Pseudomonadati</taxon>
        <taxon>Thermodesulfobacteriota</taxon>
        <taxon>Desulfobacteria</taxon>
        <taxon>Desulfobacterales</taxon>
        <taxon>Desulfobacterales incertae sedis</taxon>
        <taxon>Candidatus Desulfatibia</taxon>
    </lineage>
</organism>
<dbReference type="Proteomes" id="UP000605201">
    <property type="component" value="Unassembled WGS sequence"/>
</dbReference>